<dbReference type="AlphaFoldDB" id="A0AAP0PNN7"/>
<accession>A0AAP0PNN7</accession>
<comment type="caution">
    <text evidence="1">The sequence shown here is derived from an EMBL/GenBank/DDBJ whole genome shotgun (WGS) entry which is preliminary data.</text>
</comment>
<name>A0AAP0PNN7_9MAGN</name>
<sequence length="104" mass="11890">MRVLKCRNINKQECMIDRLEMIAIETCVFYESREAISSPYSTTIPQQSTTIHNNPGHGITQSLGVVKHSCARVPAFIPSSAGRMYLRDVLMPRTHIQEHRMECQ</sequence>
<evidence type="ECO:0000313" key="2">
    <source>
        <dbReference type="Proteomes" id="UP001420932"/>
    </source>
</evidence>
<keyword evidence="2" id="KW-1185">Reference proteome</keyword>
<evidence type="ECO:0000313" key="1">
    <source>
        <dbReference type="EMBL" id="KAK9151253.1"/>
    </source>
</evidence>
<dbReference type="EMBL" id="JBBNAF010000004">
    <property type="protein sequence ID" value="KAK9151253.1"/>
    <property type="molecule type" value="Genomic_DNA"/>
</dbReference>
<gene>
    <name evidence="1" type="ORF">Syun_009562</name>
</gene>
<dbReference type="Proteomes" id="UP001420932">
    <property type="component" value="Unassembled WGS sequence"/>
</dbReference>
<reference evidence="1 2" key="1">
    <citation type="submission" date="2024-01" db="EMBL/GenBank/DDBJ databases">
        <title>Genome assemblies of Stephania.</title>
        <authorList>
            <person name="Yang L."/>
        </authorList>
    </citation>
    <scope>NUCLEOTIDE SEQUENCE [LARGE SCALE GENOMIC DNA]</scope>
    <source>
        <strain evidence="1">YNDBR</strain>
        <tissue evidence="1">Leaf</tissue>
    </source>
</reference>
<protein>
    <submittedName>
        <fullName evidence="1">Uncharacterized protein</fullName>
    </submittedName>
</protein>
<proteinExistence type="predicted"/>
<organism evidence="1 2">
    <name type="scientific">Stephania yunnanensis</name>
    <dbReference type="NCBI Taxonomy" id="152371"/>
    <lineage>
        <taxon>Eukaryota</taxon>
        <taxon>Viridiplantae</taxon>
        <taxon>Streptophyta</taxon>
        <taxon>Embryophyta</taxon>
        <taxon>Tracheophyta</taxon>
        <taxon>Spermatophyta</taxon>
        <taxon>Magnoliopsida</taxon>
        <taxon>Ranunculales</taxon>
        <taxon>Menispermaceae</taxon>
        <taxon>Menispermoideae</taxon>
        <taxon>Cissampelideae</taxon>
        <taxon>Stephania</taxon>
    </lineage>
</organism>